<evidence type="ECO:0000256" key="1">
    <source>
        <dbReference type="SAM" id="MobiDB-lite"/>
    </source>
</evidence>
<dbReference type="InterPro" id="IPR019734">
    <property type="entry name" value="TPR_rpt"/>
</dbReference>
<keyword evidence="3" id="KW-1185">Reference proteome</keyword>
<evidence type="ECO:0000313" key="2">
    <source>
        <dbReference type="EMBL" id="PPJ61447.1"/>
    </source>
</evidence>
<feature type="region of interest" description="Disordered" evidence="1">
    <location>
        <begin position="251"/>
        <end position="283"/>
    </location>
</feature>
<organism evidence="2 3">
    <name type="scientific">Cuspidothrix issatschenkoi CHARLIE-1</name>
    <dbReference type="NCBI Taxonomy" id="2052836"/>
    <lineage>
        <taxon>Bacteria</taxon>
        <taxon>Bacillati</taxon>
        <taxon>Cyanobacteriota</taxon>
        <taxon>Cyanophyceae</taxon>
        <taxon>Nostocales</taxon>
        <taxon>Aphanizomenonaceae</taxon>
        <taxon>Cuspidothrix</taxon>
    </lineage>
</organism>
<protein>
    <submittedName>
        <fullName evidence="2">Tetratricopeptide repeat protein</fullName>
    </submittedName>
</protein>
<name>A0A2S6CP21_9CYAN</name>
<gene>
    <name evidence="2" type="ORF">CUN59_20870</name>
</gene>
<dbReference type="OrthoDB" id="524121at2"/>
<evidence type="ECO:0000313" key="3">
    <source>
        <dbReference type="Proteomes" id="UP000239589"/>
    </source>
</evidence>
<feature type="compositionally biased region" description="Polar residues" evidence="1">
    <location>
        <begin position="260"/>
        <end position="273"/>
    </location>
</feature>
<dbReference type="AlphaFoldDB" id="A0A2S6CP21"/>
<accession>A0A2S6CP21</accession>
<dbReference type="EMBL" id="PGEM01000233">
    <property type="protein sequence ID" value="PPJ61447.1"/>
    <property type="molecule type" value="Genomic_DNA"/>
</dbReference>
<dbReference type="Pfam" id="PF13374">
    <property type="entry name" value="TPR_10"/>
    <property type="match status" value="1"/>
</dbReference>
<proteinExistence type="predicted"/>
<dbReference type="SUPFAM" id="SSF48452">
    <property type="entry name" value="TPR-like"/>
    <property type="match status" value="1"/>
</dbReference>
<dbReference type="PANTHER" id="PTHR10098">
    <property type="entry name" value="RAPSYN-RELATED"/>
    <property type="match status" value="1"/>
</dbReference>
<dbReference type="RefSeq" id="WP_104389597.1">
    <property type="nucleotide sequence ID" value="NZ_PGEM01000233.1"/>
</dbReference>
<dbReference type="SMART" id="SM00028">
    <property type="entry name" value="TPR"/>
    <property type="match status" value="4"/>
</dbReference>
<dbReference type="Gene3D" id="1.25.40.10">
    <property type="entry name" value="Tetratricopeptide repeat domain"/>
    <property type="match status" value="3"/>
</dbReference>
<sequence>MYTEKRVKPQIHGNVNETLQTENINLNRQVYQRLKLALNLGLRRQILFAICDDLNLRNRIAARLHSTFAYPVGQILYQRAKAGEFNNPAYPRLVTLRLNLGDPNPIAQINQWLVNYPPPIVGGSSDHPGRPLPIPGFQIVGVEMLTKEPVAVQRLFLNYLRLSEQHLFGKESSRFLESSLLFWVSRPWLSAIQQSAPQFWHCRTGVFVFAGEPTPTIDNRDDGEVFGDSRNLERQNFESFVFDHEGLSKEVKHPTPVDLTPSSQDDSLKQTPAKSPAAPISNKQSFPSLSHINQELESLVNATLNIDNSRQTQEILAEIEQLHTQQAKGENLSVAYQNLGNFYRLQIEQGDVTLEKLMIAILSYQEAVSYDENSPQLPHILNDLGTLYWMLHRIPDNAEEAKIYIQQGIDFYKLALKSITGDTQPETYARIQNNLGTAYGDLSKFAEPVENWQAAVIAYHEALHYRQEEIEPLKYAACQNNLGTAYWHLGQYNQPVENLQKAIAAYKLASIHYPPADEPLKYGMIQNNIGTAYWNLSQYEQPMENLQLAIQVYNEALKYRTPKNVPHGYAATQNNLGIAYWHLVNQSQTTKENKQQLVQFCIHAYEEALKTAHSCSDLPLSFDIWVTHNNLGLAYYYSVINVAFNRDKKMLSLALESALENHLQALTGFAKETENYQTTISHIINTIRTFHNELGIQGQNVALSKLPGQLLPHILPKL</sequence>
<comment type="caution">
    <text evidence="2">The sequence shown here is derived from an EMBL/GenBank/DDBJ whole genome shotgun (WGS) entry which is preliminary data.</text>
</comment>
<dbReference type="Proteomes" id="UP000239589">
    <property type="component" value="Unassembled WGS sequence"/>
</dbReference>
<dbReference type="InterPro" id="IPR011990">
    <property type="entry name" value="TPR-like_helical_dom_sf"/>
</dbReference>
<reference evidence="2 3" key="1">
    <citation type="submission" date="2018-02" db="EMBL/GenBank/DDBJ databases">
        <title>Discovery of a pederin family compound in a non-symbiotic bloom-forming cyanobacterium.</title>
        <authorList>
            <person name="Kust A."/>
            <person name="Mares J."/>
            <person name="Jokela J."/>
            <person name="Urajova P."/>
            <person name="Hajek J."/>
            <person name="Saurav K."/>
            <person name="Voracova K."/>
            <person name="Fewer D.P."/>
            <person name="Haapaniemi E."/>
            <person name="Permi P."/>
            <person name="Rehakova K."/>
            <person name="Sivonen K."/>
            <person name="Hrouzek P."/>
        </authorList>
    </citation>
    <scope>NUCLEOTIDE SEQUENCE [LARGE SCALE GENOMIC DNA]</scope>
    <source>
        <strain evidence="2 3">CHARLIE-1</strain>
    </source>
</reference>